<gene>
    <name evidence="1" type="ordered locus">HMU06760</name>
</gene>
<dbReference type="HOGENOM" id="CLU_107139_1_0_7"/>
<dbReference type="Pfam" id="PF04074">
    <property type="entry name" value="DUF386"/>
    <property type="match status" value="1"/>
</dbReference>
<dbReference type="InterPro" id="IPR004375">
    <property type="entry name" value="NanQ/TabA/YiaL"/>
</dbReference>
<reference evidence="1 2" key="1">
    <citation type="journal article" date="2010" name="BMC Genomics">
        <title>Comparative genomics and proteomics of Helicobacter mustelae, an ulcerogenic and carcinogenic gastric pathogen.</title>
        <authorList>
            <person name="O'Toole P.W."/>
            <person name="Snelling W.J."/>
            <person name="Canchaya C."/>
            <person name="Forde B.M."/>
            <person name="Hardie K.R."/>
            <person name="Josenhans C."/>
            <person name="Graham R.L.J."/>
            <person name="McMullan G."/>
            <person name="Parkhill J."/>
            <person name="Belda E."/>
            <person name="Bentley S.D."/>
        </authorList>
    </citation>
    <scope>NUCLEOTIDE SEQUENCE [LARGE SCALE GENOMIC DNA]</scope>
    <source>
        <strain evidence="2">ATCC 43772 / LMG 18044 / NCTC 12198 / 12198</strain>
    </source>
</reference>
<dbReference type="PANTHER" id="PTHR34986">
    <property type="entry name" value="EVOLVED BETA-GALACTOSIDASE SUBUNIT BETA"/>
    <property type="match status" value="1"/>
</dbReference>
<dbReference type="Proteomes" id="UP000001522">
    <property type="component" value="Chromosome"/>
</dbReference>
<dbReference type="NCBIfam" id="TIGR00022">
    <property type="entry name" value="YhcH/YjgK/YiaL family protein"/>
    <property type="match status" value="1"/>
</dbReference>
<dbReference type="InterPro" id="IPR037012">
    <property type="entry name" value="NanQ/TabA/YiaL_sf"/>
</dbReference>
<accession>D3UHG2</accession>
<dbReference type="GO" id="GO:0005829">
    <property type="term" value="C:cytosol"/>
    <property type="evidence" value="ECO:0007669"/>
    <property type="project" value="TreeGrafter"/>
</dbReference>
<dbReference type="EMBL" id="FN555004">
    <property type="protein sequence ID" value="CBG39934.1"/>
    <property type="molecule type" value="Genomic_DNA"/>
</dbReference>
<keyword evidence="2" id="KW-1185">Reference proteome</keyword>
<dbReference type="KEGG" id="hms:HMU06760"/>
<organism evidence="1 2">
    <name type="scientific">Helicobacter mustelae (strain ATCC 43772 / CCUG 25715 / CIP 103759 / LMG 18044 / NCTC 12198 / R85-136P)</name>
    <name type="common">Campylobacter mustelae</name>
    <dbReference type="NCBI Taxonomy" id="679897"/>
    <lineage>
        <taxon>Bacteria</taxon>
        <taxon>Pseudomonadati</taxon>
        <taxon>Campylobacterota</taxon>
        <taxon>Epsilonproteobacteria</taxon>
        <taxon>Campylobacterales</taxon>
        <taxon>Helicobacteraceae</taxon>
        <taxon>Helicobacter</taxon>
    </lineage>
</organism>
<name>D3UHG2_HELM1</name>
<evidence type="ECO:0000313" key="2">
    <source>
        <dbReference type="Proteomes" id="UP000001522"/>
    </source>
</evidence>
<dbReference type="Gene3D" id="2.60.120.370">
    <property type="entry name" value="YhcH/YjgK/YiaL"/>
    <property type="match status" value="1"/>
</dbReference>
<dbReference type="PANTHER" id="PTHR34986:SF1">
    <property type="entry name" value="PROTEIN YIAL"/>
    <property type="match status" value="1"/>
</dbReference>
<dbReference type="eggNOG" id="COG2731">
    <property type="taxonomic scope" value="Bacteria"/>
</dbReference>
<dbReference type="STRING" id="679897.HMU06760"/>
<evidence type="ECO:0000313" key="1">
    <source>
        <dbReference type="EMBL" id="CBG39934.1"/>
    </source>
</evidence>
<dbReference type="AlphaFoldDB" id="D3UHG2"/>
<dbReference type="RefSeq" id="WP_013023013.1">
    <property type="nucleotide sequence ID" value="NC_013949.1"/>
</dbReference>
<evidence type="ECO:0008006" key="3">
    <source>
        <dbReference type="Google" id="ProtNLM"/>
    </source>
</evidence>
<dbReference type="SUPFAM" id="SSF51197">
    <property type="entry name" value="Clavaminate synthase-like"/>
    <property type="match status" value="1"/>
</dbReference>
<protein>
    <recommendedName>
        <fullName evidence="3">Flagellar motor-switch protein</fullName>
    </recommendedName>
</protein>
<proteinExistence type="predicted"/>
<sequence>MALLGKIPSLKHLFYKTEPMQSLCAYLLDAIDSNSAIHKRILSQNAEEKIPLQHGMFAIEQSYCLKDLNCAVYETHLRFVDFQLVVFGQEFFALGNKEDFTIQKIDEARDLIFYEPCENFSKILLSPRSLAIFFEDDVHAGGLALEGLEEQMRVHKTVVKVPKELLKLKL</sequence>